<evidence type="ECO:0008006" key="5">
    <source>
        <dbReference type="Google" id="ProtNLM"/>
    </source>
</evidence>
<keyword evidence="2" id="KW-1133">Transmembrane helix</keyword>
<proteinExistence type="predicted"/>
<dbReference type="Proteomes" id="UP001515480">
    <property type="component" value="Unassembled WGS sequence"/>
</dbReference>
<feature type="region of interest" description="Disordered" evidence="1">
    <location>
        <begin position="1"/>
        <end position="23"/>
    </location>
</feature>
<organism evidence="3 4">
    <name type="scientific">Prymnesium parvum</name>
    <name type="common">Toxic golden alga</name>
    <dbReference type="NCBI Taxonomy" id="97485"/>
    <lineage>
        <taxon>Eukaryota</taxon>
        <taxon>Haptista</taxon>
        <taxon>Haptophyta</taxon>
        <taxon>Prymnesiophyceae</taxon>
        <taxon>Prymnesiales</taxon>
        <taxon>Prymnesiaceae</taxon>
        <taxon>Prymnesium</taxon>
    </lineage>
</organism>
<dbReference type="InterPro" id="IPR015943">
    <property type="entry name" value="WD40/YVTN_repeat-like_dom_sf"/>
</dbReference>
<dbReference type="SUPFAM" id="SSF50978">
    <property type="entry name" value="WD40 repeat-like"/>
    <property type="match status" value="1"/>
</dbReference>
<protein>
    <recommendedName>
        <fullName evidence="5">F-box domain-containing protein</fullName>
    </recommendedName>
</protein>
<dbReference type="InterPro" id="IPR036047">
    <property type="entry name" value="F-box-like_dom_sf"/>
</dbReference>
<accession>A0AB34INC2</accession>
<comment type="caution">
    <text evidence="3">The sequence shown here is derived from an EMBL/GenBank/DDBJ whole genome shotgun (WGS) entry which is preliminary data.</text>
</comment>
<dbReference type="InterPro" id="IPR001680">
    <property type="entry name" value="WD40_rpt"/>
</dbReference>
<dbReference type="AlphaFoldDB" id="A0AB34INC2"/>
<dbReference type="SMART" id="SM00320">
    <property type="entry name" value="WD40"/>
    <property type="match status" value="5"/>
</dbReference>
<dbReference type="Gene3D" id="1.25.40.10">
    <property type="entry name" value="Tetratricopeptide repeat domain"/>
    <property type="match status" value="1"/>
</dbReference>
<name>A0AB34INC2_PRYPA</name>
<reference evidence="3 4" key="1">
    <citation type="journal article" date="2024" name="Science">
        <title>Giant polyketide synthase enzymes in the biosynthesis of giant marine polyether toxins.</title>
        <authorList>
            <person name="Fallon T.R."/>
            <person name="Shende V.V."/>
            <person name="Wierzbicki I.H."/>
            <person name="Pendleton A.L."/>
            <person name="Watervoot N.F."/>
            <person name="Auber R.P."/>
            <person name="Gonzalez D.J."/>
            <person name="Wisecaver J.H."/>
            <person name="Moore B.S."/>
        </authorList>
    </citation>
    <scope>NUCLEOTIDE SEQUENCE [LARGE SCALE GENOMIC DNA]</scope>
    <source>
        <strain evidence="3 4">12B1</strain>
    </source>
</reference>
<evidence type="ECO:0000313" key="3">
    <source>
        <dbReference type="EMBL" id="KAL1502974.1"/>
    </source>
</evidence>
<evidence type="ECO:0000256" key="2">
    <source>
        <dbReference type="SAM" id="Phobius"/>
    </source>
</evidence>
<dbReference type="InterPro" id="IPR036322">
    <property type="entry name" value="WD40_repeat_dom_sf"/>
</dbReference>
<dbReference type="Gene3D" id="2.130.10.10">
    <property type="entry name" value="YVTN repeat-like/Quinoprotein amine dehydrogenase"/>
    <property type="match status" value="1"/>
</dbReference>
<keyword evidence="2" id="KW-0472">Membrane</keyword>
<feature type="compositionally biased region" description="Pro residues" evidence="1">
    <location>
        <begin position="11"/>
        <end position="23"/>
    </location>
</feature>
<dbReference type="SUPFAM" id="SSF81383">
    <property type="entry name" value="F-box domain"/>
    <property type="match status" value="1"/>
</dbReference>
<sequence length="559" mass="59272">MSAAVARLSLPPLPPPPSPPPRPSLLDLLDDDMLRKLLLRLDLPSLCAAKATCSHLRRLAAHTLLSAAWRASPQNDEHLCLAGWRGGGAARLSRLPQHHAGGVNACFVSDALVVSGGATDGFLTVCTRRDGVEHSLRCRRRVLSLDVREDGAERLLAVGFQDGACGVYRLRLGGTAQSPFERAHEMRRDEETRSSRAYWGARGELVVSLEMQPGLGPAASLFKCWPALPGEVHSEVHALTGGGAAALDTKMEVQHGVWVAAIAVGEHLVACAMTDGSVELWASSGAFCRTVGHRAAAYALAVRGWHTFSGGDDQTLRVHRAALHADAATLHCSHWAVHAHGRLRALASTPALLVGGGVPRECGHVCVWVWSLGALLSPELSKGALLARLCDAPTPGFDGLVRCVSMTNDTIVCGADDGVVRLWRLGPIAGQTADSPTGRTACALKSEKLGVAEFRRGCFASALHLFSAGIDVEPNAAELRVYRAMTLMALGRPNEAVADLLESAYRGFELWATLCAFGGLMAPAGAERARWLARLVGLASVVLLAVFSLLHLPFIAACP</sequence>
<evidence type="ECO:0000256" key="1">
    <source>
        <dbReference type="SAM" id="MobiDB-lite"/>
    </source>
</evidence>
<dbReference type="SUPFAM" id="SSF48452">
    <property type="entry name" value="TPR-like"/>
    <property type="match status" value="1"/>
</dbReference>
<keyword evidence="4" id="KW-1185">Reference proteome</keyword>
<evidence type="ECO:0000313" key="4">
    <source>
        <dbReference type="Proteomes" id="UP001515480"/>
    </source>
</evidence>
<feature type="transmembrane region" description="Helical" evidence="2">
    <location>
        <begin position="535"/>
        <end position="556"/>
    </location>
</feature>
<gene>
    <name evidence="3" type="ORF">AB1Y20_011045</name>
</gene>
<dbReference type="EMBL" id="JBGBPQ010000022">
    <property type="protein sequence ID" value="KAL1502974.1"/>
    <property type="molecule type" value="Genomic_DNA"/>
</dbReference>
<keyword evidence="2" id="KW-0812">Transmembrane</keyword>
<dbReference type="InterPro" id="IPR011990">
    <property type="entry name" value="TPR-like_helical_dom_sf"/>
</dbReference>